<dbReference type="PANTHER" id="PTHR31956:SF1">
    <property type="entry name" value="NON-SPECIFIC PHOSPHOLIPASE C1"/>
    <property type="match status" value="1"/>
</dbReference>
<reference evidence="2 3" key="1">
    <citation type="submission" date="2019-01" db="EMBL/GenBank/DDBJ databases">
        <authorList>
            <person name="Chen W.-M."/>
        </authorList>
    </citation>
    <scope>NUCLEOTIDE SEQUENCE [LARGE SCALE GENOMIC DNA]</scope>
    <source>
        <strain evidence="2 3">CCP-18</strain>
    </source>
</reference>
<protein>
    <submittedName>
        <fullName evidence="2">Phosphoesterase</fullName>
    </submittedName>
</protein>
<comment type="caution">
    <text evidence="2">The sequence shown here is derived from an EMBL/GenBank/DDBJ whole genome shotgun (WGS) entry which is preliminary data.</text>
</comment>
<dbReference type="InterPro" id="IPR017850">
    <property type="entry name" value="Alkaline_phosphatase_core_sf"/>
</dbReference>
<evidence type="ECO:0000313" key="2">
    <source>
        <dbReference type="EMBL" id="RVT83646.1"/>
    </source>
</evidence>
<dbReference type="SUPFAM" id="SSF53649">
    <property type="entry name" value="Alkaline phosphatase-like"/>
    <property type="match status" value="1"/>
</dbReference>
<dbReference type="AlphaFoldDB" id="A0A3S2UYC9"/>
<name>A0A3S2UYC9_9BURK</name>
<dbReference type="EMBL" id="SACM01000004">
    <property type="protein sequence ID" value="RVT83646.1"/>
    <property type="molecule type" value="Genomic_DNA"/>
</dbReference>
<gene>
    <name evidence="2" type="ORF">EOD73_13785</name>
</gene>
<keyword evidence="3" id="KW-1185">Reference proteome</keyword>
<dbReference type="GO" id="GO:0042578">
    <property type="term" value="F:phosphoric ester hydrolase activity"/>
    <property type="evidence" value="ECO:0007669"/>
    <property type="project" value="UniProtKB-ARBA"/>
</dbReference>
<proteinExistence type="predicted"/>
<dbReference type="Proteomes" id="UP000288587">
    <property type="component" value="Unassembled WGS sequence"/>
</dbReference>
<dbReference type="Gene3D" id="3.40.720.10">
    <property type="entry name" value="Alkaline Phosphatase, subunit A"/>
    <property type="match status" value="2"/>
</dbReference>
<dbReference type="GO" id="GO:0009395">
    <property type="term" value="P:phospholipid catabolic process"/>
    <property type="evidence" value="ECO:0007669"/>
    <property type="project" value="TreeGrafter"/>
</dbReference>
<accession>A0A3S2UYC9</accession>
<organism evidence="2 3">
    <name type="scientific">Inhella crocodyli</name>
    <dbReference type="NCBI Taxonomy" id="2499851"/>
    <lineage>
        <taxon>Bacteria</taxon>
        <taxon>Pseudomonadati</taxon>
        <taxon>Pseudomonadota</taxon>
        <taxon>Betaproteobacteria</taxon>
        <taxon>Burkholderiales</taxon>
        <taxon>Sphaerotilaceae</taxon>
        <taxon>Inhella</taxon>
    </lineage>
</organism>
<dbReference type="InterPro" id="IPR007312">
    <property type="entry name" value="Phosphoesterase"/>
</dbReference>
<sequence length="797" mass="89995">MPMPRPARYDFVVGRRSDSNAYQVWRFDPDTPELLHPMPLSDKASFPASHTLVPIGRYLLEYGPAQLSEYSAVFPYRLFEFDPNSPDPLAGKPVQKGLWPRSKFWMYRPDFANPGGAKEGFDTANDLMLVPLGSFLLHLIPTMGRTTYHLWNFDPNPFPHHYSDPLPAPYTPTGSIEGLHANSQLIPLGNYALEWTPGKDGSDYYLWSFDPQGRPPLAMPAVQQGRWTHLTDQSRLIAVGEQVLDWNPGDRSWRLWDVDVRQADPLVGPVRHGVLPASVDTNTTLLAVQPPLPIDDARAQIPGTVDFMRSRIEHVVYLMLENRSFDHVLGWLYEQGETGIRFVGHDKPFDGLKPEMNNLNPRNGNQPVYVQKYMKGDFGQEENLDFLPNDPYHDKSDVMRQFFFDHRDGYAQRRKPDMGGFVWNNGVEEVMWSYTPQQLPVLNGLAAQFAVSDEWFSSMPGATDPNRAFAFTGSAMGTLNNFQNGAEYTYWNLTPRRASIWKTLWANGFTDFKLYHSVEWMNYIHTYHLFLEGQIPTVDANTSTYLADINRFKADALAGKLPAFSLLEPAWIAPVGTTSYHPGADLVPGERALADLYQVLRASPAWEKTLFVVTFDEHGGIYDHAPPPYTVNPWPQDTRDGFHYDLMGVRVPTLLISPWIDAQTVFRSGQETPFDSTSFLSTLLQWAGIPRSRWAMGDRVQQAPSFEAALRRSTPRDDAPETLVTPYDKTFPPEGGVKGPLPIHDLHRLMAPRALQHLLAERMAPAEAAAIAEDLLNECQDAQALSDAIQRLVKAGR</sequence>
<evidence type="ECO:0000256" key="1">
    <source>
        <dbReference type="ARBA" id="ARBA00022801"/>
    </source>
</evidence>
<keyword evidence="1" id="KW-0378">Hydrolase</keyword>
<evidence type="ECO:0000313" key="3">
    <source>
        <dbReference type="Proteomes" id="UP000288587"/>
    </source>
</evidence>
<dbReference type="OrthoDB" id="980947at2"/>
<dbReference type="Pfam" id="PF04185">
    <property type="entry name" value="Phosphoesterase"/>
    <property type="match status" value="1"/>
</dbReference>
<dbReference type="PANTHER" id="PTHR31956">
    <property type="entry name" value="NON-SPECIFIC PHOSPHOLIPASE C4-RELATED"/>
    <property type="match status" value="1"/>
</dbReference>
<dbReference type="RefSeq" id="WP_127683610.1">
    <property type="nucleotide sequence ID" value="NZ_SACM01000004.1"/>
</dbReference>